<dbReference type="GO" id="GO:0051087">
    <property type="term" value="F:protein-folding chaperone binding"/>
    <property type="evidence" value="ECO:0007669"/>
    <property type="project" value="InterPro"/>
</dbReference>
<dbReference type="GO" id="GO:0042803">
    <property type="term" value="F:protein homodimerization activity"/>
    <property type="evidence" value="ECO:0007669"/>
    <property type="project" value="InterPro"/>
</dbReference>
<comment type="caution">
    <text evidence="7">The sequence shown here is derived from an EMBL/GenBank/DDBJ whole genome shotgun (WGS) entry which is preliminary data.</text>
</comment>
<dbReference type="PANTHER" id="PTHR21237:SF23">
    <property type="entry name" value="GRPE PROTEIN HOMOLOG, MITOCHONDRIAL"/>
    <property type="match status" value="1"/>
</dbReference>
<keyword evidence="3" id="KW-0346">Stress response</keyword>
<dbReference type="STRING" id="1817722.A2703_01145"/>
<keyword evidence="3" id="KW-0963">Cytoplasm</keyword>
<feature type="coiled-coil region" evidence="5">
    <location>
        <begin position="10"/>
        <end position="37"/>
    </location>
</feature>
<dbReference type="CDD" id="cd00446">
    <property type="entry name" value="GrpE"/>
    <property type="match status" value="1"/>
</dbReference>
<dbReference type="EMBL" id="MFAG01000041">
    <property type="protein sequence ID" value="OGD71026.1"/>
    <property type="molecule type" value="Genomic_DNA"/>
</dbReference>
<comment type="similarity">
    <text evidence="1 3 4">Belongs to the GrpE family.</text>
</comment>
<comment type="subcellular location">
    <subcellularLocation>
        <location evidence="3">Cytoplasm</location>
    </subcellularLocation>
</comment>
<reference evidence="7 8" key="1">
    <citation type="journal article" date="2016" name="Nat. Commun.">
        <title>Thousands of microbial genomes shed light on interconnected biogeochemical processes in an aquifer system.</title>
        <authorList>
            <person name="Anantharaman K."/>
            <person name="Brown C.T."/>
            <person name="Hug L.A."/>
            <person name="Sharon I."/>
            <person name="Castelle C.J."/>
            <person name="Probst A.J."/>
            <person name="Thomas B.C."/>
            <person name="Singh A."/>
            <person name="Wilkins M.J."/>
            <person name="Karaoz U."/>
            <person name="Brodie E.L."/>
            <person name="Williams K.H."/>
            <person name="Hubbard S.S."/>
            <person name="Banfield J.F."/>
        </authorList>
    </citation>
    <scope>NUCLEOTIDE SEQUENCE [LARGE SCALE GENOMIC DNA]</scope>
</reference>
<name>A0A1F5EUT3_9BACT</name>
<evidence type="ECO:0000256" key="5">
    <source>
        <dbReference type="SAM" id="Coils"/>
    </source>
</evidence>
<dbReference type="InterPro" id="IPR009012">
    <property type="entry name" value="GrpE_head"/>
</dbReference>
<accession>A0A1F5EUT3</accession>
<comment type="subunit">
    <text evidence="3">Homodimer.</text>
</comment>
<dbReference type="InterPro" id="IPR000740">
    <property type="entry name" value="GrpE"/>
</dbReference>
<evidence type="ECO:0000313" key="7">
    <source>
        <dbReference type="EMBL" id="OGD71026.1"/>
    </source>
</evidence>
<dbReference type="GO" id="GO:0006457">
    <property type="term" value="P:protein folding"/>
    <property type="evidence" value="ECO:0007669"/>
    <property type="project" value="InterPro"/>
</dbReference>
<sequence>MTKTTKPREMEVLKEQLTALDDKFKRALADYQNQEKRHASQKSVFIKFANETLLEKIIPILDDLERAQSHLNDTGLGHVIKQFHLVLSGEGISVIESDNADFDPATMDCAEVVAGEKDKVVKTLALGYRLYDKVLRPAKVEVGNGVANEDPAKRDNTNNEVKP</sequence>
<evidence type="ECO:0000256" key="6">
    <source>
        <dbReference type="SAM" id="MobiDB-lite"/>
    </source>
</evidence>
<dbReference type="SUPFAM" id="SSF58014">
    <property type="entry name" value="Coiled-coil domain of nucleotide exchange factor GrpE"/>
    <property type="match status" value="1"/>
</dbReference>
<dbReference type="GO" id="GO:0051082">
    <property type="term" value="F:unfolded protein binding"/>
    <property type="evidence" value="ECO:0007669"/>
    <property type="project" value="TreeGrafter"/>
</dbReference>
<feature type="region of interest" description="Disordered" evidence="6">
    <location>
        <begin position="144"/>
        <end position="163"/>
    </location>
</feature>
<feature type="compositionally biased region" description="Basic and acidic residues" evidence="6">
    <location>
        <begin position="150"/>
        <end position="163"/>
    </location>
</feature>
<organism evidence="7 8">
    <name type="scientific">Candidatus Collierbacteria bacterium RIFCSPHIGHO2_01_FULL_50_25</name>
    <dbReference type="NCBI Taxonomy" id="1817722"/>
    <lineage>
        <taxon>Bacteria</taxon>
        <taxon>Candidatus Collieribacteriota</taxon>
    </lineage>
</organism>
<keyword evidence="5" id="KW-0175">Coiled coil</keyword>
<dbReference type="Pfam" id="PF01025">
    <property type="entry name" value="GrpE"/>
    <property type="match status" value="1"/>
</dbReference>
<dbReference type="Proteomes" id="UP000177979">
    <property type="component" value="Unassembled WGS sequence"/>
</dbReference>
<evidence type="ECO:0000256" key="1">
    <source>
        <dbReference type="ARBA" id="ARBA00009054"/>
    </source>
</evidence>
<evidence type="ECO:0000256" key="3">
    <source>
        <dbReference type="HAMAP-Rule" id="MF_01151"/>
    </source>
</evidence>
<dbReference type="AlphaFoldDB" id="A0A1F5EUT3"/>
<dbReference type="SUPFAM" id="SSF51064">
    <property type="entry name" value="Head domain of nucleotide exchange factor GrpE"/>
    <property type="match status" value="1"/>
</dbReference>
<evidence type="ECO:0000313" key="8">
    <source>
        <dbReference type="Proteomes" id="UP000177979"/>
    </source>
</evidence>
<dbReference type="GO" id="GO:0005737">
    <property type="term" value="C:cytoplasm"/>
    <property type="evidence" value="ECO:0007669"/>
    <property type="project" value="UniProtKB-SubCell"/>
</dbReference>
<proteinExistence type="inferred from homology"/>
<dbReference type="PANTHER" id="PTHR21237">
    <property type="entry name" value="GRPE PROTEIN"/>
    <property type="match status" value="1"/>
</dbReference>
<keyword evidence="2 3" id="KW-0143">Chaperone</keyword>
<evidence type="ECO:0000256" key="2">
    <source>
        <dbReference type="ARBA" id="ARBA00023186"/>
    </source>
</evidence>
<dbReference type="HAMAP" id="MF_01151">
    <property type="entry name" value="GrpE"/>
    <property type="match status" value="1"/>
</dbReference>
<comment type="function">
    <text evidence="3">Participates actively in the response to hyperosmotic and heat shock by preventing the aggregation of stress-denatured proteins, in association with DnaK and GrpE. It is the nucleotide exchange factor for DnaK and may function as a thermosensor. Unfolded proteins bind initially to DnaJ; upon interaction with the DnaJ-bound protein, DnaK hydrolyzes its bound ATP, resulting in the formation of a stable complex. GrpE releases ADP from DnaK; ATP binding to DnaK triggers the release of the substrate protein, thus completing the reaction cycle. Several rounds of ATP-dependent interactions between DnaJ, DnaK and GrpE are required for fully efficient folding.</text>
</comment>
<gene>
    <name evidence="3" type="primary">grpE</name>
    <name evidence="7" type="ORF">A2703_01145</name>
</gene>
<dbReference type="Gene3D" id="2.30.22.10">
    <property type="entry name" value="Head domain of nucleotide exchange factor GrpE"/>
    <property type="match status" value="1"/>
</dbReference>
<dbReference type="InterPro" id="IPR013805">
    <property type="entry name" value="GrpE_CC"/>
</dbReference>
<evidence type="ECO:0000256" key="4">
    <source>
        <dbReference type="RuleBase" id="RU004478"/>
    </source>
</evidence>
<protein>
    <recommendedName>
        <fullName evidence="3">Protein GrpE</fullName>
    </recommendedName>
    <alternativeName>
        <fullName evidence="3">HSP-70 cofactor</fullName>
    </alternativeName>
</protein>
<dbReference type="Gene3D" id="3.90.20.20">
    <property type="match status" value="1"/>
</dbReference>
<dbReference type="PRINTS" id="PR00773">
    <property type="entry name" value="GRPEPROTEIN"/>
</dbReference>
<dbReference type="GO" id="GO:0000774">
    <property type="term" value="F:adenyl-nucleotide exchange factor activity"/>
    <property type="evidence" value="ECO:0007669"/>
    <property type="project" value="InterPro"/>
</dbReference>